<reference evidence="2" key="2">
    <citation type="journal article" date="2018" name="Plant J.">
        <title>The Sorghum bicolor reference genome: improved assembly, gene annotations, a transcriptome atlas, and signatures of genome organization.</title>
        <authorList>
            <person name="McCormick R.F."/>
            <person name="Truong S.K."/>
            <person name="Sreedasyam A."/>
            <person name="Jenkins J."/>
            <person name="Shu S."/>
            <person name="Sims D."/>
            <person name="Kennedy M."/>
            <person name="Amirebrahimi M."/>
            <person name="Weers B.D."/>
            <person name="McKinley B."/>
            <person name="Mattison A."/>
            <person name="Morishige D.T."/>
            <person name="Grimwood J."/>
            <person name="Schmutz J."/>
            <person name="Mullet J.E."/>
        </authorList>
    </citation>
    <scope>NUCLEOTIDE SEQUENCE [LARGE SCALE GENOMIC DNA]</scope>
    <source>
        <strain evidence="2">cv. BTx623</strain>
    </source>
</reference>
<dbReference type="AlphaFoldDB" id="A0A1Z5R392"/>
<name>A0A1Z5R392_SORBI</name>
<dbReference type="EMBL" id="CM000768">
    <property type="protein sequence ID" value="OQU77921.1"/>
    <property type="molecule type" value="Genomic_DNA"/>
</dbReference>
<gene>
    <name evidence="1" type="ORF">SORBI_3009G122350</name>
</gene>
<keyword evidence="2" id="KW-1185">Reference proteome</keyword>
<organism evidence="1 2">
    <name type="scientific">Sorghum bicolor</name>
    <name type="common">Sorghum</name>
    <name type="synonym">Sorghum vulgare</name>
    <dbReference type="NCBI Taxonomy" id="4558"/>
    <lineage>
        <taxon>Eukaryota</taxon>
        <taxon>Viridiplantae</taxon>
        <taxon>Streptophyta</taxon>
        <taxon>Embryophyta</taxon>
        <taxon>Tracheophyta</taxon>
        <taxon>Spermatophyta</taxon>
        <taxon>Magnoliopsida</taxon>
        <taxon>Liliopsida</taxon>
        <taxon>Poales</taxon>
        <taxon>Poaceae</taxon>
        <taxon>PACMAD clade</taxon>
        <taxon>Panicoideae</taxon>
        <taxon>Andropogonodae</taxon>
        <taxon>Andropogoneae</taxon>
        <taxon>Sorghinae</taxon>
        <taxon>Sorghum</taxon>
    </lineage>
</organism>
<protein>
    <submittedName>
        <fullName evidence="1">Uncharacterized protein</fullName>
    </submittedName>
</protein>
<accession>A0A1Z5R392</accession>
<dbReference type="Proteomes" id="UP000000768">
    <property type="component" value="Chromosome 9"/>
</dbReference>
<evidence type="ECO:0000313" key="2">
    <source>
        <dbReference type="Proteomes" id="UP000000768"/>
    </source>
</evidence>
<proteinExistence type="predicted"/>
<sequence>MAGLRTETYTSAHLRPHPRAVPWRPARRRTMATCWLSSSHGRTFPFLLVWSDQEPWPGPRGRRSSRPLLRLRFHSTPWRVTNSLRLHTSTSSCSGALMAARWPRAGGGHGFEHIDDELCIQ</sequence>
<dbReference type="Gramene" id="OQU77921">
    <property type="protein sequence ID" value="OQU77921"/>
    <property type="gene ID" value="SORBI_3009G122350"/>
</dbReference>
<dbReference type="InParanoid" id="A0A1Z5R392"/>
<evidence type="ECO:0000313" key="1">
    <source>
        <dbReference type="EMBL" id="OQU77921.1"/>
    </source>
</evidence>
<reference evidence="1 2" key="1">
    <citation type="journal article" date="2009" name="Nature">
        <title>The Sorghum bicolor genome and the diversification of grasses.</title>
        <authorList>
            <person name="Paterson A.H."/>
            <person name="Bowers J.E."/>
            <person name="Bruggmann R."/>
            <person name="Dubchak I."/>
            <person name="Grimwood J."/>
            <person name="Gundlach H."/>
            <person name="Haberer G."/>
            <person name="Hellsten U."/>
            <person name="Mitros T."/>
            <person name="Poliakov A."/>
            <person name="Schmutz J."/>
            <person name="Spannagl M."/>
            <person name="Tang H."/>
            <person name="Wang X."/>
            <person name="Wicker T."/>
            <person name="Bharti A.K."/>
            <person name="Chapman J."/>
            <person name="Feltus F.A."/>
            <person name="Gowik U."/>
            <person name="Grigoriev I.V."/>
            <person name="Lyons E."/>
            <person name="Maher C.A."/>
            <person name="Martis M."/>
            <person name="Narechania A."/>
            <person name="Otillar R.P."/>
            <person name="Penning B.W."/>
            <person name="Salamov A.A."/>
            <person name="Wang Y."/>
            <person name="Zhang L."/>
            <person name="Carpita N.C."/>
            <person name="Freeling M."/>
            <person name="Gingle A.R."/>
            <person name="Hash C.T."/>
            <person name="Keller B."/>
            <person name="Klein P."/>
            <person name="Kresovich S."/>
            <person name="McCann M.C."/>
            <person name="Ming R."/>
            <person name="Peterson D.G."/>
            <person name="Mehboob-ur-Rahman"/>
            <person name="Ware D."/>
            <person name="Westhoff P."/>
            <person name="Mayer K.F."/>
            <person name="Messing J."/>
            <person name="Rokhsar D.S."/>
        </authorList>
    </citation>
    <scope>NUCLEOTIDE SEQUENCE [LARGE SCALE GENOMIC DNA]</scope>
    <source>
        <strain evidence="2">cv. BTx623</strain>
    </source>
</reference>